<gene>
    <name evidence="1" type="ORF">FQK01_02015</name>
</gene>
<evidence type="ECO:0000313" key="2">
    <source>
        <dbReference type="Proteomes" id="UP000320455"/>
    </source>
</evidence>
<dbReference type="RefSeq" id="WP_039433245.1">
    <property type="nucleotide sequence ID" value="NZ_CP034649.1"/>
</dbReference>
<protein>
    <submittedName>
        <fullName evidence="1">Peptidase</fullName>
    </submittedName>
</protein>
<proteinExistence type="predicted"/>
<keyword evidence="2" id="KW-1185">Reference proteome</keyword>
<dbReference type="Gene3D" id="3.20.20.140">
    <property type="entry name" value="Metal-dependent hydrolases"/>
    <property type="match status" value="1"/>
</dbReference>
<dbReference type="InterPro" id="IPR032466">
    <property type="entry name" value="Metal_Hydrolase"/>
</dbReference>
<accession>A0ABD7SHA2</accession>
<name>A0ABD7SHA2_XANVA</name>
<dbReference type="InterPro" id="IPR008257">
    <property type="entry name" value="Pept_M19"/>
</dbReference>
<organism evidence="1 2">
    <name type="scientific">Xanthomonas vasicola</name>
    <dbReference type="NCBI Taxonomy" id="56459"/>
    <lineage>
        <taxon>Bacteria</taxon>
        <taxon>Pseudomonadati</taxon>
        <taxon>Pseudomonadota</taxon>
        <taxon>Gammaproteobacteria</taxon>
        <taxon>Lysobacterales</taxon>
        <taxon>Lysobacteraceae</taxon>
        <taxon>Xanthomonas</taxon>
    </lineage>
</organism>
<dbReference type="Proteomes" id="UP000320455">
    <property type="component" value="Unassembled WGS sequence"/>
</dbReference>
<dbReference type="SUPFAM" id="SSF51556">
    <property type="entry name" value="Metallo-dependent hydrolases"/>
    <property type="match status" value="1"/>
</dbReference>
<evidence type="ECO:0000313" key="1">
    <source>
        <dbReference type="EMBL" id="TWQ57002.1"/>
    </source>
</evidence>
<dbReference type="PROSITE" id="PS51365">
    <property type="entry name" value="RENAL_DIPEPTIDASE_2"/>
    <property type="match status" value="1"/>
</dbReference>
<dbReference type="AlphaFoldDB" id="A0ABD7SHA2"/>
<dbReference type="EMBL" id="VOCK01000002">
    <property type="protein sequence ID" value="TWQ57002.1"/>
    <property type="molecule type" value="Genomic_DNA"/>
</dbReference>
<dbReference type="Pfam" id="PF01244">
    <property type="entry name" value="Peptidase_M19"/>
    <property type="match status" value="1"/>
</dbReference>
<sequence>MGIVEDPWKHLSFGSDFDGGSSLPTGMRSGADLPKLTQAMMDAGWPTQRIIDVYGGNVLRAWERVRP</sequence>
<reference evidence="2" key="1">
    <citation type="journal article" date="2020" name="Phytopathology">
        <title>Genomic acquisitions in emerging populations of Xanthomonas vasicola pv. vasculorum infecting corn in the U.S. and Argentina.</title>
        <authorList>
            <person name="Perez-Quintero A.L."/>
        </authorList>
    </citation>
    <scope>NUCLEOTIDE SEQUENCE [LARGE SCALE GENOMIC DNA]</scope>
    <source>
        <strain evidence="2">Xvh-L</strain>
    </source>
</reference>
<comment type="caution">
    <text evidence="1">The sequence shown here is derived from an EMBL/GenBank/DDBJ whole genome shotgun (WGS) entry which is preliminary data.</text>
</comment>